<sequence>MKYIGLNNKAVDAKDAVVSALDHGFLYGMGLFETFRTYGGQPFLLQKHLDRMAEGCRQLGIPFAPDVQELQEWIRLVMDRNELSDAYIRYTVTAGEDILGLPAGDYKQPNQLLYIKALPAVPESLYSEGKELQLLHHRRNTPEGNVRLKSLHYMNNILAKRELSGYPAASRGAEGLMLTAAGDLAEGIVSNIFFVSGTRLYTPDIATGILPGITREMVMELAAAASLLPEQGFYRWEQLEAADEVFLTNSVQEIVPVTTLWNGDRRIAVGSGRCGERTDAIMKLYRERAGGWNEAGNI</sequence>
<evidence type="ECO:0000256" key="6">
    <source>
        <dbReference type="RuleBase" id="RU004516"/>
    </source>
</evidence>
<evidence type="ECO:0000256" key="4">
    <source>
        <dbReference type="ARBA" id="ARBA00022898"/>
    </source>
</evidence>
<dbReference type="KEGG" id="pbd:PBOR_00350"/>
<comment type="subunit">
    <text evidence="3">Homodimer.</text>
</comment>
<dbReference type="InterPro" id="IPR001544">
    <property type="entry name" value="Aminotrans_IV"/>
</dbReference>
<reference evidence="7" key="1">
    <citation type="submission" date="2014-08" db="EMBL/GenBank/DDBJ databases">
        <title>Comparative genomics of the Paenibacillus odorifer group.</title>
        <authorList>
            <person name="den Bakker H.C."/>
            <person name="Tsai Y.-C.Y.-C."/>
            <person name="Martin N."/>
            <person name="Korlach J."/>
            <person name="Wiedmann M."/>
        </authorList>
    </citation>
    <scope>NUCLEOTIDE SEQUENCE [LARGE SCALE GENOMIC DNA]</scope>
    <source>
        <strain evidence="7">DSM 13188</strain>
    </source>
</reference>
<name>A0A089L294_PAEBO</name>
<evidence type="ECO:0000256" key="1">
    <source>
        <dbReference type="ARBA" id="ARBA00001933"/>
    </source>
</evidence>
<dbReference type="InterPro" id="IPR043132">
    <property type="entry name" value="BCAT-like_C"/>
</dbReference>
<evidence type="ECO:0000313" key="8">
    <source>
        <dbReference type="Proteomes" id="UP000029518"/>
    </source>
</evidence>
<dbReference type="Pfam" id="PF01063">
    <property type="entry name" value="Aminotran_4"/>
    <property type="match status" value="1"/>
</dbReference>
<dbReference type="InterPro" id="IPR018300">
    <property type="entry name" value="Aminotrans_IV_CS"/>
</dbReference>
<evidence type="ECO:0000256" key="3">
    <source>
        <dbReference type="ARBA" id="ARBA00011738"/>
    </source>
</evidence>
<organism evidence="7 8">
    <name type="scientific">Paenibacillus borealis</name>
    <dbReference type="NCBI Taxonomy" id="160799"/>
    <lineage>
        <taxon>Bacteria</taxon>
        <taxon>Bacillati</taxon>
        <taxon>Bacillota</taxon>
        <taxon>Bacilli</taxon>
        <taxon>Bacillales</taxon>
        <taxon>Paenibacillaceae</taxon>
        <taxon>Paenibacillus</taxon>
    </lineage>
</organism>
<dbReference type="Proteomes" id="UP000029518">
    <property type="component" value="Chromosome"/>
</dbReference>
<dbReference type="InterPro" id="IPR036038">
    <property type="entry name" value="Aminotransferase-like"/>
</dbReference>
<keyword evidence="8" id="KW-1185">Reference proteome</keyword>
<dbReference type="Gene3D" id="3.20.10.10">
    <property type="entry name" value="D-amino Acid Aminotransferase, subunit A, domain 2"/>
    <property type="match status" value="1"/>
</dbReference>
<dbReference type="RefSeq" id="WP_042209953.1">
    <property type="nucleotide sequence ID" value="NZ_CP009285.1"/>
</dbReference>
<comment type="cofactor">
    <cofactor evidence="1 6">
        <name>pyridoxal 5'-phosphate</name>
        <dbReference type="ChEBI" id="CHEBI:597326"/>
    </cofactor>
</comment>
<dbReference type="OrthoDB" id="9805628at2"/>
<dbReference type="CDD" id="cd00449">
    <property type="entry name" value="PLPDE_IV"/>
    <property type="match status" value="1"/>
</dbReference>
<dbReference type="EMBL" id="CP009285">
    <property type="protein sequence ID" value="AIQ55601.1"/>
    <property type="molecule type" value="Genomic_DNA"/>
</dbReference>
<evidence type="ECO:0000313" key="7">
    <source>
        <dbReference type="EMBL" id="AIQ55601.1"/>
    </source>
</evidence>
<comment type="similarity">
    <text evidence="2 5">Belongs to the class-IV pyridoxal-phosphate-dependent aminotransferase family.</text>
</comment>
<protein>
    <submittedName>
        <fullName evidence="7">4-amino-4-deoxychorismate lyase</fullName>
    </submittedName>
</protein>
<dbReference type="InterPro" id="IPR050571">
    <property type="entry name" value="Class-IV_PLP-Dep_Aminotrnsfr"/>
</dbReference>
<dbReference type="GO" id="GO:0016829">
    <property type="term" value="F:lyase activity"/>
    <property type="evidence" value="ECO:0007669"/>
    <property type="project" value="UniProtKB-KW"/>
</dbReference>
<evidence type="ECO:0000256" key="2">
    <source>
        <dbReference type="ARBA" id="ARBA00009320"/>
    </source>
</evidence>
<dbReference type="PROSITE" id="PS00770">
    <property type="entry name" value="AA_TRANSFER_CLASS_4"/>
    <property type="match status" value="1"/>
</dbReference>
<accession>A0A089L294</accession>
<dbReference type="AlphaFoldDB" id="A0A089L294"/>
<keyword evidence="7" id="KW-0456">Lyase</keyword>
<proteinExistence type="inferred from homology"/>
<dbReference type="PANTHER" id="PTHR42743:SF11">
    <property type="entry name" value="AMINODEOXYCHORISMATE LYASE"/>
    <property type="match status" value="1"/>
</dbReference>
<dbReference type="GO" id="GO:0046394">
    <property type="term" value="P:carboxylic acid biosynthetic process"/>
    <property type="evidence" value="ECO:0007669"/>
    <property type="project" value="UniProtKB-ARBA"/>
</dbReference>
<dbReference type="GO" id="GO:0005829">
    <property type="term" value="C:cytosol"/>
    <property type="evidence" value="ECO:0007669"/>
    <property type="project" value="TreeGrafter"/>
</dbReference>
<dbReference type="Gene3D" id="3.30.470.10">
    <property type="match status" value="1"/>
</dbReference>
<evidence type="ECO:0000256" key="5">
    <source>
        <dbReference type="RuleBase" id="RU004106"/>
    </source>
</evidence>
<gene>
    <name evidence="7" type="ORF">PBOR_00350</name>
</gene>
<dbReference type="GO" id="GO:0008652">
    <property type="term" value="P:amino acid biosynthetic process"/>
    <property type="evidence" value="ECO:0007669"/>
    <property type="project" value="UniProtKB-ARBA"/>
</dbReference>
<keyword evidence="4 6" id="KW-0663">Pyridoxal phosphate</keyword>
<dbReference type="SUPFAM" id="SSF56752">
    <property type="entry name" value="D-aminoacid aminotransferase-like PLP-dependent enzymes"/>
    <property type="match status" value="1"/>
</dbReference>
<dbReference type="HOGENOM" id="CLU_020844_2_0_9"/>
<dbReference type="PANTHER" id="PTHR42743">
    <property type="entry name" value="AMINO-ACID AMINOTRANSFERASE"/>
    <property type="match status" value="1"/>
</dbReference>
<dbReference type="InterPro" id="IPR043131">
    <property type="entry name" value="BCAT-like_N"/>
</dbReference>
<dbReference type="FunFam" id="3.20.10.10:FF:000002">
    <property type="entry name" value="D-alanine aminotransferase"/>
    <property type="match status" value="1"/>
</dbReference>